<dbReference type="KEGG" id="mod:AS202_10290"/>
<sequence>MKKLLVISIVAFITSISGLAQEKIEVMRYEYQMTMPLAKTTDDINTSNSATEIVYLDVQNSESRFASEGNIKREETLIEYTTGAKKTADHTARFQALGQFRSKVNWIIYKDQANLNTYENSGIETYNVEEPSNLIKWNISGDIEDYNGMKVQKAVGELSGRTWTVWFTQDIPLIDGPYKFKNLPGFVVKAEDSTGDYKFEFLKSEKVTAEFWLMDRHKNAMKVNKKQWDKIRNVNANKSFSQMMSEIGAGTIVKVVDEKGNDITNDKLNKKMGKESKPIEFY</sequence>
<dbReference type="NCBIfam" id="TIGR01200">
    <property type="entry name" value="GLPGLI"/>
    <property type="match status" value="1"/>
</dbReference>
<dbReference type="Proteomes" id="UP000069030">
    <property type="component" value="Chromosome"/>
</dbReference>
<evidence type="ECO:0008006" key="3">
    <source>
        <dbReference type="Google" id="ProtNLM"/>
    </source>
</evidence>
<name>A0AAI8C5U7_9FLAO</name>
<dbReference type="EMBL" id="CP013690">
    <property type="protein sequence ID" value="ALU26516.1"/>
    <property type="molecule type" value="Genomic_DNA"/>
</dbReference>
<dbReference type="InterPro" id="IPR005901">
    <property type="entry name" value="GLPGLI"/>
</dbReference>
<proteinExistence type="predicted"/>
<gene>
    <name evidence="1" type="ORF">AS202_10290</name>
</gene>
<dbReference type="RefSeq" id="WP_006266509.1">
    <property type="nucleotide sequence ID" value="NZ_CP013690.1"/>
</dbReference>
<accession>A0AAI8C5U7</accession>
<evidence type="ECO:0000313" key="2">
    <source>
        <dbReference type="Proteomes" id="UP000069030"/>
    </source>
</evidence>
<reference evidence="1 2" key="1">
    <citation type="journal article" date="2016" name="J. Zhejiang Univ. Sci. B">
        <title>Antibiotic resistance mechanisms of Myroides sp.</title>
        <authorList>
            <person name="Hu S."/>
            <person name="Yuan S."/>
            <person name="Qu H."/>
            <person name="Jiang T."/>
            <person name="Zhou Y."/>
            <person name="Wang M."/>
            <person name="Ming D."/>
        </authorList>
    </citation>
    <scope>NUCLEOTIDE SEQUENCE [LARGE SCALE GENOMIC DNA]</scope>
    <source>
        <strain evidence="1 2">PR63039</strain>
    </source>
</reference>
<protein>
    <recommendedName>
        <fullName evidence="3">GLPGLI family protein</fullName>
    </recommendedName>
</protein>
<organism evidence="1 2">
    <name type="scientific">Myroides odoratimimus</name>
    <dbReference type="NCBI Taxonomy" id="76832"/>
    <lineage>
        <taxon>Bacteria</taxon>
        <taxon>Pseudomonadati</taxon>
        <taxon>Bacteroidota</taxon>
        <taxon>Flavobacteriia</taxon>
        <taxon>Flavobacteriales</taxon>
        <taxon>Flavobacteriaceae</taxon>
        <taxon>Myroides</taxon>
    </lineage>
</organism>
<evidence type="ECO:0000313" key="1">
    <source>
        <dbReference type="EMBL" id="ALU26516.1"/>
    </source>
</evidence>
<dbReference type="AlphaFoldDB" id="A0AAI8C5U7"/>